<gene>
    <name evidence="1" type="ORF">AQPE_0693</name>
</gene>
<organism evidence="1 2">
    <name type="scientific">Aquipluma nitroreducens</name>
    <dbReference type="NCBI Taxonomy" id="2010828"/>
    <lineage>
        <taxon>Bacteria</taxon>
        <taxon>Pseudomonadati</taxon>
        <taxon>Bacteroidota</taxon>
        <taxon>Bacteroidia</taxon>
        <taxon>Marinilabiliales</taxon>
        <taxon>Prolixibacteraceae</taxon>
        <taxon>Aquipluma</taxon>
    </lineage>
</organism>
<reference evidence="1" key="1">
    <citation type="journal article" date="2020" name="Int. J. Syst. Evol. Microbiol.">
        <title>Aquipluma nitroreducens gen. nov. sp. nov., a novel facultatively anaerobic bacterium isolated from a freshwater lake.</title>
        <authorList>
            <person name="Watanabe M."/>
            <person name="Kojima H."/>
            <person name="Fukui M."/>
        </authorList>
    </citation>
    <scope>NUCLEOTIDE SEQUENCE</scope>
    <source>
        <strain evidence="1">MeG22</strain>
    </source>
</reference>
<proteinExistence type="predicted"/>
<name>A0A5K7S4T5_9BACT</name>
<keyword evidence="2" id="KW-1185">Reference proteome</keyword>
<dbReference type="EMBL" id="AP018694">
    <property type="protein sequence ID" value="BBE16553.1"/>
    <property type="molecule type" value="Genomic_DNA"/>
</dbReference>
<dbReference type="Proteomes" id="UP001193389">
    <property type="component" value="Chromosome"/>
</dbReference>
<sequence length="38" mass="4350">MKFLVDLENLSFPDINKNSFLKAKLKQISGFCSPTDLF</sequence>
<evidence type="ECO:0000313" key="2">
    <source>
        <dbReference type="Proteomes" id="UP001193389"/>
    </source>
</evidence>
<dbReference type="AlphaFoldDB" id="A0A5K7S4T5"/>
<evidence type="ECO:0000313" key="1">
    <source>
        <dbReference type="EMBL" id="BBE16553.1"/>
    </source>
</evidence>
<accession>A0A5K7S4T5</accession>
<protein>
    <submittedName>
        <fullName evidence="1">Uncharacterized protein</fullName>
    </submittedName>
</protein>
<dbReference type="KEGG" id="anf:AQPE_0693"/>